<keyword evidence="3" id="KW-0175">Coiled coil</keyword>
<keyword evidence="4" id="KW-0472">Membrane</keyword>
<keyword evidence="4" id="KW-0812">Transmembrane</keyword>
<dbReference type="PANTHER" id="PTHR32089">
    <property type="entry name" value="METHYL-ACCEPTING CHEMOTAXIS PROTEIN MCPB"/>
    <property type="match status" value="1"/>
</dbReference>
<dbReference type="RefSeq" id="WP_035668185.1">
    <property type="nucleotide sequence ID" value="NZ_BAUV01000073.1"/>
</dbReference>
<keyword evidence="7" id="KW-1185">Reference proteome</keyword>
<dbReference type="Pfam" id="PF00015">
    <property type="entry name" value="MCPsignal"/>
    <property type="match status" value="1"/>
</dbReference>
<dbReference type="GO" id="GO:0016020">
    <property type="term" value="C:membrane"/>
    <property type="evidence" value="ECO:0007669"/>
    <property type="project" value="InterPro"/>
</dbReference>
<evidence type="ECO:0000256" key="2">
    <source>
        <dbReference type="PROSITE-ProRule" id="PRU00284"/>
    </source>
</evidence>
<feature type="coiled-coil region" evidence="3">
    <location>
        <begin position="281"/>
        <end position="308"/>
    </location>
</feature>
<dbReference type="SMART" id="SM00283">
    <property type="entry name" value="MA"/>
    <property type="match status" value="1"/>
</dbReference>
<comment type="caution">
    <text evidence="6">The sequence shown here is derived from an EMBL/GenBank/DDBJ whole genome shotgun (WGS) entry which is preliminary data.</text>
</comment>
<sequence>MTTLQKMLISDIKKKNTLMFVTFSLSLLAATVKTLLDGDLSTTSYYGAELLGFAILYFSLQFLLNKPKLFPYISVGYIYVFSIGSIFIFGASGTLIFILLFLLLISAIHFNEKIFIGGFVLGLIGVLLVNSLETNQTEQFASMFSTAIIVYFLSGIVFGVLIYLNKKQFQQLQQFITDAELEATKKEEQKRHLETNVSGIIEDVENANVKIQGNLKAQEEIRLAINEMASGSMTQSEQIGEISSIALDTKDNMSQLHGTTAELEEQSDQSLHVANDGLTKATELKTDMKQLENIIHALNETFAELTKTIEETNTFTGTIEQISGQTNLLALNASIEAARAGEAGKGFSVVAEEIRKLAEVSKSTTDKINVNLSQLNAKNSEALEKMETSSTFISKGIASTEDVTSSFMSVKEMLDSLDDKVQFMTALSENVKQQSSNVEASTSDLAAIIQQSSASLEEMTATIENLAVDNELVAKLIEETTNKAQAIMTDRK</sequence>
<feature type="transmembrane region" description="Helical" evidence="4">
    <location>
        <begin position="114"/>
        <end position="132"/>
    </location>
</feature>
<dbReference type="PROSITE" id="PS50111">
    <property type="entry name" value="CHEMOTAXIS_TRANSDUC_2"/>
    <property type="match status" value="1"/>
</dbReference>
<dbReference type="eggNOG" id="COG0840">
    <property type="taxonomic scope" value="Bacteria"/>
</dbReference>
<keyword evidence="1 2" id="KW-0807">Transducer</keyword>
<dbReference type="SUPFAM" id="SSF58104">
    <property type="entry name" value="Methyl-accepting chemotaxis protein (MCP) signaling domain"/>
    <property type="match status" value="1"/>
</dbReference>
<dbReference type="STRING" id="1236973.JCM9157_4725"/>
<evidence type="ECO:0000313" key="7">
    <source>
        <dbReference type="Proteomes" id="UP000018896"/>
    </source>
</evidence>
<feature type="transmembrane region" description="Helical" evidence="4">
    <location>
        <begin position="76"/>
        <end position="108"/>
    </location>
</feature>
<feature type="domain" description="Methyl-accepting transducer" evidence="5">
    <location>
        <begin position="210"/>
        <end position="467"/>
    </location>
</feature>
<feature type="transmembrane region" description="Helical" evidence="4">
    <location>
        <begin position="45"/>
        <end position="64"/>
    </location>
</feature>
<dbReference type="OrthoDB" id="242546at2"/>
<evidence type="ECO:0000256" key="3">
    <source>
        <dbReference type="SAM" id="Coils"/>
    </source>
</evidence>
<name>W4QZD6_HALA3</name>
<feature type="coiled-coil region" evidence="3">
    <location>
        <begin position="176"/>
        <end position="221"/>
    </location>
</feature>
<dbReference type="Proteomes" id="UP000018896">
    <property type="component" value="Unassembled WGS sequence"/>
</dbReference>
<dbReference type="InterPro" id="IPR004089">
    <property type="entry name" value="MCPsignal_dom"/>
</dbReference>
<dbReference type="PANTHER" id="PTHR32089:SF112">
    <property type="entry name" value="LYSOZYME-LIKE PROTEIN-RELATED"/>
    <property type="match status" value="1"/>
</dbReference>
<dbReference type="AlphaFoldDB" id="W4QZD6"/>
<accession>W4QZD6</accession>
<keyword evidence="4" id="KW-1133">Transmembrane helix</keyword>
<evidence type="ECO:0000256" key="1">
    <source>
        <dbReference type="ARBA" id="ARBA00023224"/>
    </source>
</evidence>
<dbReference type="Gene3D" id="1.10.287.950">
    <property type="entry name" value="Methyl-accepting chemotaxis protein"/>
    <property type="match status" value="1"/>
</dbReference>
<dbReference type="GO" id="GO:0007165">
    <property type="term" value="P:signal transduction"/>
    <property type="evidence" value="ECO:0007669"/>
    <property type="project" value="UniProtKB-KW"/>
</dbReference>
<feature type="transmembrane region" description="Helical" evidence="4">
    <location>
        <begin position="144"/>
        <end position="164"/>
    </location>
</feature>
<evidence type="ECO:0000313" key="6">
    <source>
        <dbReference type="EMBL" id="GAE37426.1"/>
    </source>
</evidence>
<dbReference type="EMBL" id="BAUV01000073">
    <property type="protein sequence ID" value="GAE37426.1"/>
    <property type="molecule type" value="Genomic_DNA"/>
</dbReference>
<evidence type="ECO:0000259" key="5">
    <source>
        <dbReference type="PROSITE" id="PS50111"/>
    </source>
</evidence>
<organism evidence="6 7">
    <name type="scientific">Halalkalibacter akibai (strain ATCC 43226 / DSM 21942 / CIP 109018 / JCM 9157 / 1139)</name>
    <name type="common">Bacillus akibai</name>
    <dbReference type="NCBI Taxonomy" id="1236973"/>
    <lineage>
        <taxon>Bacteria</taxon>
        <taxon>Bacillati</taxon>
        <taxon>Bacillota</taxon>
        <taxon>Bacilli</taxon>
        <taxon>Bacillales</taxon>
        <taxon>Bacillaceae</taxon>
        <taxon>Halalkalibacter</taxon>
    </lineage>
</organism>
<evidence type="ECO:0000256" key="4">
    <source>
        <dbReference type="SAM" id="Phobius"/>
    </source>
</evidence>
<reference evidence="6 7" key="1">
    <citation type="journal article" date="2014" name="Genome Announc.">
        <title>Draft Genome Sequences of Three Alkaliphilic Bacillus Strains, Bacillus wakoensis JCM 9140T, Bacillus akibai JCM 9157T, and Bacillus hemicellulosilyticus JCM 9152T.</title>
        <authorList>
            <person name="Yuki M."/>
            <person name="Oshima K."/>
            <person name="Suda W."/>
            <person name="Oshida Y."/>
            <person name="Kitamura K."/>
            <person name="Iida T."/>
            <person name="Hattori M."/>
            <person name="Ohkuma M."/>
        </authorList>
    </citation>
    <scope>NUCLEOTIDE SEQUENCE [LARGE SCALE GENOMIC DNA]</scope>
    <source>
        <strain evidence="6 7">JCM 9157</strain>
    </source>
</reference>
<gene>
    <name evidence="6" type="ORF">JCM9157_4725</name>
</gene>
<protein>
    <submittedName>
        <fullName evidence="6">Methyl-accepting chemotaxis protein</fullName>
    </submittedName>
</protein>
<proteinExistence type="predicted"/>